<proteinExistence type="predicted"/>
<comment type="caution">
    <text evidence="1">The sequence shown here is derived from an EMBL/GenBank/DDBJ whole genome shotgun (WGS) entry which is preliminary data.</text>
</comment>
<keyword evidence="2" id="KW-1185">Reference proteome</keyword>
<name>A0ABV6BQ73_9FLAO</name>
<dbReference type="RefSeq" id="WP_379684845.1">
    <property type="nucleotide sequence ID" value="NZ_JBHLYW010000008.1"/>
</dbReference>
<dbReference type="PROSITE" id="PS51257">
    <property type="entry name" value="PROKAR_LIPOPROTEIN"/>
    <property type="match status" value="1"/>
</dbReference>
<sequence length="448" mass="49741">MIRKFLLLSLVASQLMISCSSDDNESTKPETELTLEEQIAELTKKSYSELTPDQQKLKLENEANEMLVQLDKTKKLGAIEAIENLSRLISISPVDIFSGKSNNKVEDILNVSGVYGIYTWNNTQKSWTKTASTTELKFVFPAKATQTTNNASFSSKSTSSDIKVPVEDSYNWQTGVEVNDYIFLPLSVDATLSIDGTSVASFTQTAKYSNGKIAPDEFGYKMSVAEGYAWEVSGTKAAASTSKGALTFNGKNLLSFNAGSTAQIDALITDDHLGQYRGKANALVEILDNFVIVGEMDLAADKTDREAINKLTYPKEPAYDNANSDFKAYHTAVNEFEKKRSESKAASFNKNIKLILVSKKDGTKIADLVQRSVQVGDPYVFELPAWDAQYGWTIWEDHNSGTFSRPYLQQPVYLKFNDKTEVEMGAYFSTGFNTFQSKFQDFIAGFQK</sequence>
<accession>A0ABV6BQ73</accession>
<evidence type="ECO:0000313" key="2">
    <source>
        <dbReference type="Proteomes" id="UP001589734"/>
    </source>
</evidence>
<evidence type="ECO:0008006" key="3">
    <source>
        <dbReference type="Google" id="ProtNLM"/>
    </source>
</evidence>
<protein>
    <recommendedName>
        <fullName evidence="3">Lipoprotein</fullName>
    </recommendedName>
</protein>
<evidence type="ECO:0000313" key="1">
    <source>
        <dbReference type="EMBL" id="MFC0077605.1"/>
    </source>
</evidence>
<organism evidence="1 2">
    <name type="scientific">Flavobacterium procerum</name>
    <dbReference type="NCBI Taxonomy" id="1455569"/>
    <lineage>
        <taxon>Bacteria</taxon>
        <taxon>Pseudomonadati</taxon>
        <taxon>Bacteroidota</taxon>
        <taxon>Flavobacteriia</taxon>
        <taxon>Flavobacteriales</taxon>
        <taxon>Flavobacteriaceae</taxon>
        <taxon>Flavobacterium</taxon>
    </lineage>
</organism>
<dbReference type="Proteomes" id="UP001589734">
    <property type="component" value="Unassembled WGS sequence"/>
</dbReference>
<reference evidence="1 2" key="1">
    <citation type="submission" date="2024-09" db="EMBL/GenBank/DDBJ databases">
        <authorList>
            <person name="Sun Q."/>
            <person name="Mori K."/>
        </authorList>
    </citation>
    <scope>NUCLEOTIDE SEQUENCE [LARGE SCALE GENOMIC DNA]</scope>
    <source>
        <strain evidence="1 2">CGMCC 1.12926</strain>
    </source>
</reference>
<gene>
    <name evidence="1" type="ORF">ACFFLS_11190</name>
</gene>
<dbReference type="EMBL" id="JBHLYW010000008">
    <property type="protein sequence ID" value="MFC0077605.1"/>
    <property type="molecule type" value="Genomic_DNA"/>
</dbReference>